<feature type="domain" description="EGF-like" evidence="3">
    <location>
        <begin position="2369"/>
        <end position="2405"/>
    </location>
</feature>
<dbReference type="PROSITE" id="PS50026">
    <property type="entry name" value="EGF_3"/>
    <property type="match status" value="1"/>
</dbReference>
<feature type="domain" description="Apple" evidence="4">
    <location>
        <begin position="331"/>
        <end position="424"/>
    </location>
</feature>
<dbReference type="PROSITE" id="PS01186">
    <property type="entry name" value="EGF_2"/>
    <property type="match status" value="1"/>
</dbReference>
<reference evidence="5" key="2">
    <citation type="journal article" date="2021" name="World Allergy Organ. J.">
        <title>Chromosome-level assembly of Dermatophagoides farinae genome and transcriptome reveals two novel allergens Der f 37 and Der f 39.</title>
        <authorList>
            <person name="Chen J."/>
            <person name="Cai Z."/>
            <person name="Fan D."/>
            <person name="Hu J."/>
            <person name="Hou Y."/>
            <person name="He Y."/>
            <person name="Zhang Z."/>
            <person name="Zhao Z."/>
            <person name="Gao P."/>
            <person name="Hu W."/>
            <person name="Sun J."/>
            <person name="Li J."/>
            <person name="Ji K."/>
        </authorList>
    </citation>
    <scope>NUCLEOTIDE SEQUENCE</scope>
    <source>
        <strain evidence="5">JKM2019</strain>
    </source>
</reference>
<dbReference type="InterPro" id="IPR003609">
    <property type="entry name" value="Pan_app"/>
</dbReference>
<sequence>MYSRSQYLPNQPNVRPNSNDADIKIQNQPDDLSTQASHVVYVDNDLHDQNNNNDDYTIFRRQPIKQSNLSIIEQTTTSTSKPMERLETNDSTNTALESRQPINEKQTEPNLMRSFVVYEDELEEYLRLTGPHNPPILNDSISVVYGDNQTDHHDQNVIQARNLDSHHKSAKIITTDDDKGLPSQSRLKTVPYEPKNLSRREDDDIENRLDTVETTTANSRLANHLSQFIATFNPTQIIKTSDTNTATTTEFPIERESKLPSNGDDIIVVTWPQFNNTNDQSSYVLYANDDDNKNHSISDELAEMIGLKRKISDSQKMNTDHAKINETIAQCPDTDCLIIESAKTGSNYQWLQVYNQALDDRYSKLVQTRQTESLQKCQQYCWQMLAVCVGFTYDRQSMECRLAYELDVQTSLANASSSYGNNIATFMRNESTSTTTFVQPRWYRAYDNDVLIGENVRPRLAHSIVNLVDGEDGLHLERVKAIKSQNGMYGSIGVSKTFLDCLQQCMQPQRQSCAYVLHHRPTGLCLIEQQQPDANRKLNVLSDSFSIRAGWTIGVAMMDQKDNNMEPDFVIEKKPVYIRLFEQLLMGEEDRKYFLGRYLEPKRRITNVTDVRQCEHDCAVMTDLKCRFIAVYEQLLDGHNNQTKICLLFTEDLIQIMYKLMMTERATIAKRDLETTGILDRPFERLASPIIVTTVRQRRELERELDNVIDENENEPFGTLGMSAYVLDTPEPFLKFNIHDPSTISDSEQLVGPSYEEWYGVSNENQCYRHCFNSWLQSVGNNSMTKHNTEKITEPLCRFLVVKWHGQHSHRFNCSFFELSPIAFTEQSWFTVRRMPLPDFSFKLDRVMDYFIETPNMQTNGSSQINFLNELTITATDKKQCLSRCLQTHITNLSSSHMAHHYCHKLHIGKLKTGHLKCRFYERIMDNKIKTGSIQLFRLRSLPEHDVRQSGSGFYSTIPNNLLDDYFMSESLNTSDSSSTNQSTIERMLNRYEPLYRLKGETNPSNCLRLCLLLWARSRSNHHYADPDRCRVVLAKPDITLNNKYECMIYDIVIDAQLAQISQQKRYQNQLSEYPINVYRVSNNSSQNDRPQLIMQLNHTEYETMNDEQLKKSNGEWKAQYHFSHASNAVQCSKIRPKRRNSDNPESDGLLIFARPIFMSDPILPARLLVQYECLYYDHYPQQNNIEKIDALKIQTPIDYDQVLVYQLVDTDTYDYVDPSMYSQSLNFMRQSYQPILVATENMTTVEDCLSRCSEYNYYSTNQLDQCQLVIIEPNRRLWNNTEDYRCLLYNYNVTLQRYPDLDWSTPVEYYRLRSIPSFVTTRFDSDEMVDKYDSFERIVDKNNMESISRSIVDSGRLAFWHISNVTNRHQCLDRCVRTWESKLLYYSNPSFLSSKSSNFIQSHFCRLVIIIPVRQADQQLQHFDCAFYETNFTQALSAFLVPRDSGKVSEEIGSEYIQSQDDSLYMAIEWPLVSPKVTDETLMLSRPVDLAHCLRECDRKSINRCQALVTRYEQNRLIRCYFVGLNEYLPDWENRPLANHQSKLLLRLFTLNADEGKIPRKENDIRSKLQDPYLAIIDSLPSKTKYSGMKWPNSFMPHWTIVLLWSIIVYESWAIDDHYNDIDLIHSIPEEPIDVESSKLASTVIADPKDWIIIDKSFPTVEEQPRLIDTNELQQDSRRFFYSLGLYEVGAHRMTNETITNLLKDYDQSPFERLIFHFKDGNTDVKCTRSYYVYGDKNELPLVNPEQWVNISRTFMIDDRQSLVELTEKSLLTMNNLAGCENSILALKEVRLSYDHSSLSDQNDTMIINELQQQNESMFSINKDTMIQPKNNEIIAFNFENSAAIPDNTDDHLTKPKGQLYIQLHDNVKSENLVFIAVTNEQESNERKTSDSSLPEPFFFPLTLKDNNEYPVWSKSIIPKPGKEVKRDGANLIMNNLKSATIYFVSTAWLFYEDKHLLTSRPLILSLSSQVKEIRAKLCDVTSLCIQSMQKSSISIENSFQYSFQFEPHPNSKTSHLNLQIEFITDTSADLTIKMISFGNPCQPNPICVGNSKCDELSEYVRANDVESACSCIDGWWGDDCNQVDHCFKLTWDSKTMRCINFANEAEIQCDNKSPDQIIIYNSTEKKCSQQNPEEQDGKKFILPDTSLIDIRLYDICVSIQNAATNKTESVPLLKLKFQLDKQVLLDADYLDGSQSYNLCLSHYLNLTALDWNYNGKLFLHLQNTDNETVTAKVAFYNPPLNWEPSIRSINKMENVHSIGAVIESFNITDRSIQFKSETEKQVILITQWFENPYSILGEQETDQKIRIKFGKPDRQQVCFAKVNKDCSGFDNREALIRLLKDNSDYGFHFELFYDSGINKTNPFEVSILDPCWHDCSGYGECTANGFKNYRCNCDDGHYGDKCQLTKCKDDQVKQCHEKIDKESKCVPITEEKFECECPVGYQFDQKTVSCRRAIIQRKDKICGTMINGTSPQCFLQNLAQNMKYLPSNFPRIDQSLFKSGQPPVYYTAKSGSRIQIEEISLPNNLNDEDICLHFRYFLAGQNARLNLTMIANDGDEQNLFQIVGIKMLAKTKEIAHDDQKMLSLSSDNMEKLCIKEMIGRQQIEQLKSMTLVATLNDHLNDLTLIQISGIHTQPIGQRISDEPWPYISRTKSGLKQWKNANINSDSDFWPLQFPNGRWKNEKPDSENETSIISLSPLHSQTTGFAQLETQLLRRTINERTVMAFKLNSKTPNYLKRVHIELYDQHRQPLYNMGTYHVFGKEDSEDHKDEHDMIVLGEKKVINVPKLNINNETLYKVVIQFYFDDPVHQNSQVKRSSLFDVMDFTFGDPCVRNDGEDQICYNLEAIEDPNIKCFRNVSIDRTEIDYQCDCDFKNGAKGRNCFEKNYCLYRHIKIKSESQNITGEQYCKNDDAECYEGRFQNFQFLCTCKNESLWFKMDDRKCRPVQPCLLDMPGQLDRRQCRDNDKIENVTVIVKLVMNQIQMTQRINVWSVITTNVVQMLVLINKCYVSNMAQVNYVNALKVLNLMELECKPDLCLFPSMNPCQQKCTSIDKEPFFRCECNKEYYETEDKIDPVTNITYTGCKLRNNVPKLCEKCTGANQLCNDGQCQCRKGFEPKRSSDGQMECIIKDLKMACPLNKLRIDSLTNRTFCDCTHKDLTDWWQQSNDGSCTLVKTACDENEKGDQTCRRYGALCILDSERPDNFECLCPQGYMFSDKTQSKKIVR</sequence>
<dbReference type="InterPro" id="IPR051830">
    <property type="entry name" value="NOTCH_homolog"/>
</dbReference>
<dbReference type="Gene3D" id="2.90.20.10">
    <property type="entry name" value="Plasmodium vivax P25 domain"/>
    <property type="match status" value="1"/>
</dbReference>
<accession>A0A9D4NYE6</accession>
<evidence type="ECO:0000256" key="1">
    <source>
        <dbReference type="PROSITE-ProRule" id="PRU00076"/>
    </source>
</evidence>
<evidence type="ECO:0000259" key="3">
    <source>
        <dbReference type="PROSITE" id="PS50026"/>
    </source>
</evidence>
<dbReference type="PANTHER" id="PTHR24033:SF151">
    <property type="entry name" value="NOTCH 2"/>
    <property type="match status" value="1"/>
</dbReference>
<proteinExistence type="predicted"/>
<feature type="disulfide bond" evidence="1">
    <location>
        <begin position="2395"/>
        <end position="2404"/>
    </location>
</feature>
<name>A0A9D4NYE6_DERFA</name>
<feature type="region of interest" description="Disordered" evidence="2">
    <location>
        <begin position="1"/>
        <end position="25"/>
    </location>
</feature>
<dbReference type="PROSITE" id="PS50948">
    <property type="entry name" value="PAN"/>
    <property type="match status" value="1"/>
</dbReference>
<dbReference type="EMBL" id="SDOV01000005">
    <property type="protein sequence ID" value="KAH7640696.1"/>
    <property type="molecule type" value="Genomic_DNA"/>
</dbReference>
<evidence type="ECO:0000256" key="2">
    <source>
        <dbReference type="SAM" id="MobiDB-lite"/>
    </source>
</evidence>
<comment type="caution">
    <text evidence="5">The sequence shown here is derived from an EMBL/GenBank/DDBJ whole genome shotgun (WGS) entry which is preliminary data.</text>
</comment>
<protein>
    <submittedName>
        <fullName evidence="5">Uncharacterized protein</fullName>
    </submittedName>
</protein>
<dbReference type="InterPro" id="IPR000742">
    <property type="entry name" value="EGF"/>
</dbReference>
<evidence type="ECO:0000259" key="4">
    <source>
        <dbReference type="PROSITE" id="PS50948"/>
    </source>
</evidence>
<gene>
    <name evidence="5" type="ORF">HUG17_8165</name>
</gene>
<reference evidence="5" key="1">
    <citation type="submission" date="2020-06" db="EMBL/GenBank/DDBJ databases">
        <authorList>
            <person name="Ji K."/>
            <person name="Li J."/>
        </authorList>
    </citation>
    <scope>NUCLEOTIDE SEQUENCE</scope>
    <source>
        <strain evidence="5">JKM2019</strain>
        <tissue evidence="5">Whole body</tissue>
    </source>
</reference>
<comment type="caution">
    <text evidence="1">Lacks conserved residue(s) required for the propagation of feature annotation.</text>
</comment>
<keyword evidence="1" id="KW-0245">EGF-like domain</keyword>
<dbReference type="PANTHER" id="PTHR24033">
    <property type="entry name" value="EGF-LIKE DOMAIN-CONTAINING PROTEIN"/>
    <property type="match status" value="1"/>
</dbReference>
<dbReference type="Proteomes" id="UP000828236">
    <property type="component" value="Unassembled WGS sequence"/>
</dbReference>
<dbReference type="SMART" id="SM00181">
    <property type="entry name" value="EGF"/>
    <property type="match status" value="5"/>
</dbReference>
<dbReference type="PROSITE" id="PS00022">
    <property type="entry name" value="EGF_1"/>
    <property type="match status" value="2"/>
</dbReference>
<evidence type="ECO:0000313" key="5">
    <source>
        <dbReference type="EMBL" id="KAH7640696.1"/>
    </source>
</evidence>
<organism evidence="5">
    <name type="scientific">Dermatophagoides farinae</name>
    <name type="common">American house dust mite</name>
    <dbReference type="NCBI Taxonomy" id="6954"/>
    <lineage>
        <taxon>Eukaryota</taxon>
        <taxon>Metazoa</taxon>
        <taxon>Ecdysozoa</taxon>
        <taxon>Arthropoda</taxon>
        <taxon>Chelicerata</taxon>
        <taxon>Arachnida</taxon>
        <taxon>Acari</taxon>
        <taxon>Acariformes</taxon>
        <taxon>Sarcoptiformes</taxon>
        <taxon>Astigmata</taxon>
        <taxon>Psoroptidia</taxon>
        <taxon>Analgoidea</taxon>
        <taxon>Pyroglyphidae</taxon>
        <taxon>Dermatophagoidinae</taxon>
        <taxon>Dermatophagoides</taxon>
    </lineage>
</organism>
<keyword evidence="1" id="KW-1015">Disulfide bond</keyword>
<feature type="disulfide bond" evidence="1">
    <location>
        <begin position="2373"/>
        <end position="2383"/>
    </location>
</feature>